<dbReference type="Proteomes" id="UP001524547">
    <property type="component" value="Unassembled WGS sequence"/>
</dbReference>
<sequence length="638" mass="71150">MPSEVTLSKVRSHHGTLIVAAAATSLIVHGGDVTESVPVWLYRHPSRPELGLLFRSDAPTILGKREHAKSFHPLILEPHPSFSVAEPLSILRDPVVDLLMTAVPGGIVFASTAVAKEWEGFSFVAADEGAIDAGVIAVADVLRRLVEALNTPHTLPAFLRTIPSEFILPAIETALIVLPDEVAQGLCAALLGWQPEQGPKRARPTFDAVPNRFPPPPEQLAADILDAIDPEAWFADAWRDLQNWVRRRNRTRDARSGAAHDLMGIGSGTESFDRSSPGYRFLRHARRLVEPRKRLSIVATARDEGLYFLEWVAHHRMVGVEHIFIYTNNNTDGSDDLLRALDAAGVINWIDNSGSVTTNINMQRKAYSHALTALPDTLDYEWTLIIDLDEFLVPHPFWKNDLTGILRARTAQKADTIAFQWHVFYVDKQVAWSDAPCFERYKISGAHPLIKSAVRTSRFAYVDCHHPAPRDDEARIWRTGDGNLQYGSRATNDIAWINGPSNNGIVCHFAIKSLEEFVWKYARGENDGSGVLLNKRFRYNTTATITSYIGFFENTPGRHYGHYDALLPELQQRIAELKALPGVSAAHDAIVANYRSQIGGLVRNSRDVISADETISVEDRARWNRIVETWEGEQRPAS</sequence>
<dbReference type="PANTHER" id="PTHR21461:SF69">
    <property type="entry name" value="GLYCOSYLTRANSFERASE FAMILY 92 PROTEIN"/>
    <property type="match status" value="1"/>
</dbReference>
<evidence type="ECO:0000256" key="1">
    <source>
        <dbReference type="ARBA" id="ARBA00004167"/>
    </source>
</evidence>
<comment type="caution">
    <text evidence="4">The sequence shown here is derived from an EMBL/GenBank/DDBJ whole genome shotgun (WGS) entry which is preliminary data.</text>
</comment>
<dbReference type="PANTHER" id="PTHR21461">
    <property type="entry name" value="GLYCOSYLTRANSFERASE FAMILY 92 PROTEIN"/>
    <property type="match status" value="1"/>
</dbReference>
<evidence type="ECO:0000313" key="4">
    <source>
        <dbReference type="EMBL" id="MCQ8240997.1"/>
    </source>
</evidence>
<protein>
    <submittedName>
        <fullName evidence="4">Glycosyltransferase family 92 protein</fullName>
    </submittedName>
</protein>
<evidence type="ECO:0000313" key="5">
    <source>
        <dbReference type="Proteomes" id="UP001524547"/>
    </source>
</evidence>
<dbReference type="EMBL" id="JAMZEJ010000005">
    <property type="protein sequence ID" value="MCQ8240997.1"/>
    <property type="molecule type" value="Genomic_DNA"/>
</dbReference>
<name>A0ABT1VXD6_9PROT</name>
<proteinExistence type="predicted"/>
<keyword evidence="5" id="KW-1185">Reference proteome</keyword>
<dbReference type="Pfam" id="PF13704">
    <property type="entry name" value="Glyco_tranf_2_4"/>
    <property type="match status" value="1"/>
</dbReference>
<dbReference type="RefSeq" id="WP_422919744.1">
    <property type="nucleotide sequence ID" value="NZ_JAMZEJ010000005.1"/>
</dbReference>
<evidence type="ECO:0000256" key="2">
    <source>
        <dbReference type="ARBA" id="ARBA00022692"/>
    </source>
</evidence>
<evidence type="ECO:0000256" key="3">
    <source>
        <dbReference type="ARBA" id="ARBA00022989"/>
    </source>
</evidence>
<keyword evidence="3" id="KW-0472">Membrane</keyword>
<comment type="subcellular location">
    <subcellularLocation>
        <location evidence="1">Membrane</location>
        <topology evidence="1">Single-pass membrane protein</topology>
    </subcellularLocation>
</comment>
<accession>A0ABT1VXD6</accession>
<keyword evidence="3" id="KW-1133">Transmembrane helix</keyword>
<keyword evidence="2" id="KW-0812">Transmembrane</keyword>
<gene>
    <name evidence="4" type="ORF">NFI88_09125</name>
</gene>
<organism evidence="4 5">
    <name type="scientific">Rhizosaccharibacter radicis</name>
    <dbReference type="NCBI Taxonomy" id="2782605"/>
    <lineage>
        <taxon>Bacteria</taxon>
        <taxon>Pseudomonadati</taxon>
        <taxon>Pseudomonadota</taxon>
        <taxon>Alphaproteobacteria</taxon>
        <taxon>Acetobacterales</taxon>
        <taxon>Acetobacteraceae</taxon>
        <taxon>Rhizosaccharibacter</taxon>
    </lineage>
</organism>
<reference evidence="4 5" key="1">
    <citation type="submission" date="2022-06" db="EMBL/GenBank/DDBJ databases">
        <title>Rhizosaccharibacter gen. nov. sp. nov. KSS12, endophytic bacteria isolated from sugarcane.</title>
        <authorList>
            <person name="Pitiwittayakul N."/>
        </authorList>
    </citation>
    <scope>NUCLEOTIDE SEQUENCE [LARGE SCALE GENOMIC DNA]</scope>
    <source>
        <strain evidence="4 5">KSS12</strain>
    </source>
</reference>